<dbReference type="RefSeq" id="WP_145064806.1">
    <property type="nucleotide sequence ID" value="NZ_CP036287.1"/>
</dbReference>
<feature type="transmembrane region" description="Helical" evidence="1">
    <location>
        <begin position="139"/>
        <end position="161"/>
    </location>
</feature>
<name>A0A518BJ67_9BACT</name>
<reference evidence="2 3" key="1">
    <citation type="submission" date="2019-02" db="EMBL/GenBank/DDBJ databases">
        <title>Deep-cultivation of Planctomycetes and their phenomic and genomic characterization uncovers novel biology.</title>
        <authorList>
            <person name="Wiegand S."/>
            <person name="Jogler M."/>
            <person name="Boedeker C."/>
            <person name="Pinto D."/>
            <person name="Vollmers J."/>
            <person name="Rivas-Marin E."/>
            <person name="Kohn T."/>
            <person name="Peeters S.H."/>
            <person name="Heuer A."/>
            <person name="Rast P."/>
            <person name="Oberbeckmann S."/>
            <person name="Bunk B."/>
            <person name="Jeske O."/>
            <person name="Meyerdierks A."/>
            <person name="Storesund J.E."/>
            <person name="Kallscheuer N."/>
            <person name="Luecker S."/>
            <person name="Lage O.M."/>
            <person name="Pohl T."/>
            <person name="Merkel B.J."/>
            <person name="Hornburger P."/>
            <person name="Mueller R.-W."/>
            <person name="Bruemmer F."/>
            <person name="Labrenz M."/>
            <person name="Spormann A.M."/>
            <person name="Op den Camp H."/>
            <person name="Overmann J."/>
            <person name="Amann R."/>
            <person name="Jetten M.S.M."/>
            <person name="Mascher T."/>
            <person name="Medema M.H."/>
            <person name="Devos D.P."/>
            <person name="Kaster A.-K."/>
            <person name="Ovreas L."/>
            <person name="Rohde M."/>
            <person name="Galperin M.Y."/>
            <person name="Jogler C."/>
        </authorList>
    </citation>
    <scope>NUCLEOTIDE SEQUENCE [LARGE SCALE GENOMIC DNA]</scope>
    <source>
        <strain evidence="2 3">Pla133</strain>
    </source>
</reference>
<keyword evidence="1" id="KW-0812">Transmembrane</keyword>
<dbReference type="AlphaFoldDB" id="A0A518BJ67"/>
<evidence type="ECO:0000256" key="1">
    <source>
        <dbReference type="SAM" id="Phobius"/>
    </source>
</evidence>
<keyword evidence="1" id="KW-1133">Transmembrane helix</keyword>
<evidence type="ECO:0008006" key="4">
    <source>
        <dbReference type="Google" id="ProtNLM"/>
    </source>
</evidence>
<accession>A0A518BJ67</accession>
<keyword evidence="3" id="KW-1185">Reference proteome</keyword>
<evidence type="ECO:0000313" key="3">
    <source>
        <dbReference type="Proteomes" id="UP000316921"/>
    </source>
</evidence>
<gene>
    <name evidence="2" type="ORF">Pla133_20890</name>
</gene>
<protein>
    <recommendedName>
        <fullName evidence="4">Helix-turn-helix domain protein</fullName>
    </recommendedName>
</protein>
<organism evidence="2 3">
    <name type="scientific">Engelhardtia mirabilis</name>
    <dbReference type="NCBI Taxonomy" id="2528011"/>
    <lineage>
        <taxon>Bacteria</taxon>
        <taxon>Pseudomonadati</taxon>
        <taxon>Planctomycetota</taxon>
        <taxon>Planctomycetia</taxon>
        <taxon>Planctomycetia incertae sedis</taxon>
        <taxon>Engelhardtia</taxon>
    </lineage>
</organism>
<keyword evidence="1" id="KW-0472">Membrane</keyword>
<sequence length="182" mass="19922">MSDTTQDFYSFDEALNQLRLKEEELKRLVSEGEIRAFREGDTMKLRRRDVEQLRDELTGGEVVELGTGGDDALVFEDDLEDPGMATEELTAADTIVDEDLEIEEALSVLDEEEFEEVEDEPEEFAASAAPAEEVQDSPLVMAAALGTLLLLILAGPLLVSITTGNMSDFAKSIAGIFTEIDG</sequence>
<evidence type="ECO:0000313" key="2">
    <source>
        <dbReference type="EMBL" id="QDU67012.1"/>
    </source>
</evidence>
<dbReference type="KEGG" id="pbap:Pla133_20890"/>
<dbReference type="EMBL" id="CP036287">
    <property type="protein sequence ID" value="QDU67012.1"/>
    <property type="molecule type" value="Genomic_DNA"/>
</dbReference>
<dbReference type="Proteomes" id="UP000316921">
    <property type="component" value="Chromosome"/>
</dbReference>
<proteinExistence type="predicted"/>